<proteinExistence type="inferred from homology"/>
<evidence type="ECO:0000256" key="4">
    <source>
        <dbReference type="ARBA" id="ARBA00022454"/>
    </source>
</evidence>
<evidence type="ECO:0000256" key="3">
    <source>
        <dbReference type="ARBA" id="ARBA00008018"/>
    </source>
</evidence>
<gene>
    <name evidence="8" type="primary">albA</name>
    <name evidence="8" type="ORF">DRJ33_05040</name>
</gene>
<evidence type="ECO:0000256" key="2">
    <source>
        <dbReference type="ARBA" id="ARBA00004496"/>
    </source>
</evidence>
<evidence type="ECO:0000259" key="7">
    <source>
        <dbReference type="Pfam" id="PF01918"/>
    </source>
</evidence>
<accession>A0A497EXB9</accession>
<comment type="subcellular location">
    <subcellularLocation>
        <location evidence="1">Chromosome</location>
    </subcellularLocation>
    <subcellularLocation>
        <location evidence="2">Cytoplasm</location>
    </subcellularLocation>
</comment>
<dbReference type="Pfam" id="PF01918">
    <property type="entry name" value="Alba"/>
    <property type="match status" value="1"/>
</dbReference>
<keyword evidence="5" id="KW-0963">Cytoplasm</keyword>
<reference evidence="8 9" key="1">
    <citation type="submission" date="2018-06" db="EMBL/GenBank/DDBJ databases">
        <title>Extensive metabolic versatility and redundancy in microbially diverse, dynamic hydrothermal sediments.</title>
        <authorList>
            <person name="Dombrowski N."/>
            <person name="Teske A."/>
            <person name="Baker B.J."/>
        </authorList>
    </citation>
    <scope>NUCLEOTIDE SEQUENCE [LARGE SCALE GENOMIC DNA]</scope>
    <source>
        <strain evidence="8">B34_G17</strain>
    </source>
</reference>
<keyword evidence="6 8" id="KW-0238">DNA-binding</keyword>
<dbReference type="GO" id="GO:0005737">
    <property type="term" value="C:cytoplasm"/>
    <property type="evidence" value="ECO:0007669"/>
    <property type="project" value="UniProtKB-SubCell"/>
</dbReference>
<evidence type="ECO:0000256" key="5">
    <source>
        <dbReference type="ARBA" id="ARBA00022490"/>
    </source>
</evidence>
<dbReference type="InterPro" id="IPR002775">
    <property type="entry name" value="DNA/RNA-bd_Alba-like"/>
</dbReference>
<keyword evidence="4" id="KW-0158">Chromosome</keyword>
<dbReference type="PIRSF" id="PIRSF028732">
    <property type="entry name" value="Alba"/>
    <property type="match status" value="1"/>
</dbReference>
<dbReference type="GO" id="GO:0003677">
    <property type="term" value="F:DNA binding"/>
    <property type="evidence" value="ECO:0007669"/>
    <property type="project" value="UniProtKB-KW"/>
</dbReference>
<dbReference type="AlphaFoldDB" id="A0A497EXB9"/>
<sequence>EEVSIFIGKKPRMSYVLACLTAFHEGAKEVKVKARGSAISRAVDVVMLVKNRFMPDVNIKGITIGTDEITVKEGGSRRVSSIEICLEKGVG</sequence>
<dbReference type="EMBL" id="QMQX01000082">
    <property type="protein sequence ID" value="RLE51837.1"/>
    <property type="molecule type" value="Genomic_DNA"/>
</dbReference>
<dbReference type="GO" id="GO:0005694">
    <property type="term" value="C:chromosome"/>
    <property type="evidence" value="ECO:0007669"/>
    <property type="project" value="UniProtKB-SubCell"/>
</dbReference>
<comment type="similarity">
    <text evidence="3">Belongs to the histone-like Alba family.</text>
</comment>
<dbReference type="SUPFAM" id="SSF82704">
    <property type="entry name" value="AlbA-like"/>
    <property type="match status" value="1"/>
</dbReference>
<feature type="domain" description="DNA/RNA-binding protein Alba-like" evidence="7">
    <location>
        <begin position="4"/>
        <end position="65"/>
    </location>
</feature>
<name>A0A497EXB9_9CREN</name>
<protein>
    <submittedName>
        <fullName evidence="8">DNA-binding protein Alba</fullName>
    </submittedName>
</protein>
<evidence type="ECO:0000313" key="8">
    <source>
        <dbReference type="EMBL" id="RLE51837.1"/>
    </source>
</evidence>
<dbReference type="HAMAP" id="MF_01122">
    <property type="entry name" value="AlbA"/>
    <property type="match status" value="1"/>
</dbReference>
<dbReference type="NCBIfam" id="NF003088">
    <property type="entry name" value="PRK04015.1"/>
    <property type="match status" value="1"/>
</dbReference>
<dbReference type="InterPro" id="IPR013795">
    <property type="entry name" value="DNA/RNA-bd_Alba"/>
</dbReference>
<organism evidence="8 9">
    <name type="scientific">Thermoproteota archaeon</name>
    <dbReference type="NCBI Taxonomy" id="2056631"/>
    <lineage>
        <taxon>Archaea</taxon>
        <taxon>Thermoproteota</taxon>
    </lineage>
</organism>
<dbReference type="GO" id="GO:0003723">
    <property type="term" value="F:RNA binding"/>
    <property type="evidence" value="ECO:0007669"/>
    <property type="project" value="InterPro"/>
</dbReference>
<dbReference type="Gene3D" id="3.30.110.20">
    <property type="entry name" value="Alba-like domain"/>
    <property type="match status" value="1"/>
</dbReference>
<evidence type="ECO:0000256" key="6">
    <source>
        <dbReference type="ARBA" id="ARBA00023125"/>
    </source>
</evidence>
<dbReference type="NCBIfam" id="TIGR00285">
    <property type="entry name" value="DNA-binding protein Alba"/>
    <property type="match status" value="1"/>
</dbReference>
<evidence type="ECO:0000313" key="9">
    <source>
        <dbReference type="Proteomes" id="UP000272051"/>
    </source>
</evidence>
<comment type="caution">
    <text evidence="8">The sequence shown here is derived from an EMBL/GenBank/DDBJ whole genome shotgun (WGS) entry which is preliminary data.</text>
</comment>
<evidence type="ECO:0000256" key="1">
    <source>
        <dbReference type="ARBA" id="ARBA00004286"/>
    </source>
</evidence>
<dbReference type="Proteomes" id="UP000272051">
    <property type="component" value="Unassembled WGS sequence"/>
</dbReference>
<feature type="non-terminal residue" evidence="8">
    <location>
        <position position="1"/>
    </location>
</feature>
<dbReference type="InterPro" id="IPR036882">
    <property type="entry name" value="Alba-like_dom_sf"/>
</dbReference>